<sequence length="70" mass="7986">MLHVKKEHICAYINSKEEAGAAATSKLPVTRLQDTNQIFNTCKGQGVLKRVFRTREGASRRWRRDQIGNT</sequence>
<evidence type="ECO:0000313" key="2">
    <source>
        <dbReference type="Proteomes" id="UP001381693"/>
    </source>
</evidence>
<proteinExistence type="predicted"/>
<dbReference type="AlphaFoldDB" id="A0AAN8XFT7"/>
<evidence type="ECO:0000313" key="1">
    <source>
        <dbReference type="EMBL" id="KAK7083356.1"/>
    </source>
</evidence>
<accession>A0AAN8XFT7</accession>
<gene>
    <name evidence="1" type="ORF">SK128_027084</name>
</gene>
<protein>
    <submittedName>
        <fullName evidence="1">Uncharacterized protein</fullName>
    </submittedName>
</protein>
<feature type="non-terminal residue" evidence="1">
    <location>
        <position position="70"/>
    </location>
</feature>
<keyword evidence="2" id="KW-1185">Reference proteome</keyword>
<dbReference type="Proteomes" id="UP001381693">
    <property type="component" value="Unassembled WGS sequence"/>
</dbReference>
<dbReference type="EMBL" id="JAXCGZ010003332">
    <property type="protein sequence ID" value="KAK7083356.1"/>
    <property type="molecule type" value="Genomic_DNA"/>
</dbReference>
<organism evidence="1 2">
    <name type="scientific">Halocaridina rubra</name>
    <name type="common">Hawaiian red shrimp</name>
    <dbReference type="NCBI Taxonomy" id="373956"/>
    <lineage>
        <taxon>Eukaryota</taxon>
        <taxon>Metazoa</taxon>
        <taxon>Ecdysozoa</taxon>
        <taxon>Arthropoda</taxon>
        <taxon>Crustacea</taxon>
        <taxon>Multicrustacea</taxon>
        <taxon>Malacostraca</taxon>
        <taxon>Eumalacostraca</taxon>
        <taxon>Eucarida</taxon>
        <taxon>Decapoda</taxon>
        <taxon>Pleocyemata</taxon>
        <taxon>Caridea</taxon>
        <taxon>Atyoidea</taxon>
        <taxon>Atyidae</taxon>
        <taxon>Halocaridina</taxon>
    </lineage>
</organism>
<reference evidence="1 2" key="1">
    <citation type="submission" date="2023-11" db="EMBL/GenBank/DDBJ databases">
        <title>Halocaridina rubra genome assembly.</title>
        <authorList>
            <person name="Smith C."/>
        </authorList>
    </citation>
    <scope>NUCLEOTIDE SEQUENCE [LARGE SCALE GENOMIC DNA]</scope>
    <source>
        <strain evidence="1">EP-1</strain>
        <tissue evidence="1">Whole</tissue>
    </source>
</reference>
<comment type="caution">
    <text evidence="1">The sequence shown here is derived from an EMBL/GenBank/DDBJ whole genome shotgun (WGS) entry which is preliminary data.</text>
</comment>
<name>A0AAN8XFT7_HALRR</name>